<proteinExistence type="predicted"/>
<evidence type="ECO:0000259" key="4">
    <source>
        <dbReference type="PROSITE" id="PS50949"/>
    </source>
</evidence>
<name>A0A3Q9QTI9_9BACI</name>
<dbReference type="EMBL" id="CP022572">
    <property type="protein sequence ID" value="AZU60009.1"/>
    <property type="molecule type" value="Genomic_DNA"/>
</dbReference>
<evidence type="ECO:0000256" key="2">
    <source>
        <dbReference type="ARBA" id="ARBA00023125"/>
    </source>
</evidence>
<dbReference type="PROSITE" id="PS50949">
    <property type="entry name" value="HTH_GNTR"/>
    <property type="match status" value="1"/>
</dbReference>
<dbReference type="AlphaFoldDB" id="A0A3Q9QTI9"/>
<dbReference type="Pfam" id="PF00392">
    <property type="entry name" value="GntR"/>
    <property type="match status" value="1"/>
</dbReference>
<keyword evidence="3" id="KW-0804">Transcription</keyword>
<dbReference type="Gene3D" id="1.10.10.10">
    <property type="entry name" value="Winged helix-like DNA-binding domain superfamily/Winged helix DNA-binding domain"/>
    <property type="match status" value="1"/>
</dbReference>
<dbReference type="RefSeq" id="WP_127484509.1">
    <property type="nucleotide sequence ID" value="NZ_CP022572.1"/>
</dbReference>
<reference evidence="5 6" key="1">
    <citation type="submission" date="2017-07" db="EMBL/GenBank/DDBJ databases">
        <title>The complete genome sequence of Bacillus mesonae strain H20-5, an efficient strain improving plant abiotic stress resistance.</title>
        <authorList>
            <person name="Kim S.Y."/>
            <person name="Song H."/>
            <person name="Sang M.K."/>
            <person name="Weon H.-Y."/>
            <person name="Song J."/>
        </authorList>
    </citation>
    <scope>NUCLEOTIDE SEQUENCE [LARGE SCALE GENOMIC DNA]</scope>
    <source>
        <strain evidence="5 6">H20-5</strain>
    </source>
</reference>
<dbReference type="InterPro" id="IPR000524">
    <property type="entry name" value="Tscrpt_reg_HTH_GntR"/>
</dbReference>
<evidence type="ECO:0000313" key="5">
    <source>
        <dbReference type="EMBL" id="AZU60009.1"/>
    </source>
</evidence>
<dbReference type="GO" id="GO:0003700">
    <property type="term" value="F:DNA-binding transcription factor activity"/>
    <property type="evidence" value="ECO:0007669"/>
    <property type="project" value="InterPro"/>
</dbReference>
<dbReference type="PANTHER" id="PTHR38445:SF6">
    <property type="entry name" value="GNTR-FAMILY TRANSCRIPTIONAL REGULATOR"/>
    <property type="match status" value="1"/>
</dbReference>
<dbReference type="PANTHER" id="PTHR38445">
    <property type="entry name" value="HTH-TYPE TRANSCRIPTIONAL REPRESSOR YTRA"/>
    <property type="match status" value="1"/>
</dbReference>
<dbReference type="InterPro" id="IPR036390">
    <property type="entry name" value="WH_DNA-bd_sf"/>
</dbReference>
<evidence type="ECO:0000256" key="3">
    <source>
        <dbReference type="ARBA" id="ARBA00023163"/>
    </source>
</evidence>
<accession>A0A3Q9QTI9</accession>
<keyword evidence="1" id="KW-0805">Transcription regulation</keyword>
<dbReference type="SMART" id="SM00345">
    <property type="entry name" value="HTH_GNTR"/>
    <property type="match status" value="1"/>
</dbReference>
<feature type="domain" description="HTH gntR-type" evidence="4">
    <location>
        <begin position="9"/>
        <end position="77"/>
    </location>
</feature>
<protein>
    <submittedName>
        <fullName evidence="5">GntR family transcriptional regulator</fullName>
    </submittedName>
</protein>
<dbReference type="STRING" id="1193713.GCA_001636315_02806"/>
<keyword evidence="6" id="KW-1185">Reference proteome</keyword>
<organism evidence="5 6">
    <name type="scientific">Neobacillus mesonae</name>
    <dbReference type="NCBI Taxonomy" id="1193713"/>
    <lineage>
        <taxon>Bacteria</taxon>
        <taxon>Bacillati</taxon>
        <taxon>Bacillota</taxon>
        <taxon>Bacilli</taxon>
        <taxon>Bacillales</taxon>
        <taxon>Bacillaceae</taxon>
        <taxon>Neobacillus</taxon>
    </lineage>
</organism>
<gene>
    <name evidence="5" type="ORF">CHR53_01255</name>
</gene>
<dbReference type="OrthoDB" id="362473at2"/>
<dbReference type="GO" id="GO:0003677">
    <property type="term" value="F:DNA binding"/>
    <property type="evidence" value="ECO:0007669"/>
    <property type="project" value="UniProtKB-KW"/>
</dbReference>
<evidence type="ECO:0000313" key="6">
    <source>
        <dbReference type="Proteomes" id="UP000282892"/>
    </source>
</evidence>
<evidence type="ECO:0000256" key="1">
    <source>
        <dbReference type="ARBA" id="ARBA00023015"/>
    </source>
</evidence>
<dbReference type="KEGG" id="nmk:CHR53_01255"/>
<keyword evidence="2" id="KW-0238">DNA-binding</keyword>
<dbReference type="Proteomes" id="UP000282892">
    <property type="component" value="Chromosome"/>
</dbReference>
<sequence length="122" mass="14073">MGMDFEKDRPIYLQLVERICGDLVSGKRKPGDKLPSVREFAFEAGVNTNTVQNVYKQLEQMELTETKRGQGTFITPDPLKISVMREELKKQLIDRFLSSVETMGFTQAEILQSLKERRENEC</sequence>
<dbReference type="SUPFAM" id="SSF46785">
    <property type="entry name" value="Winged helix' DNA-binding domain"/>
    <property type="match status" value="1"/>
</dbReference>
<dbReference type="CDD" id="cd07377">
    <property type="entry name" value="WHTH_GntR"/>
    <property type="match status" value="1"/>
</dbReference>
<dbReference type="InterPro" id="IPR036388">
    <property type="entry name" value="WH-like_DNA-bd_sf"/>
</dbReference>